<dbReference type="InterPro" id="IPR034660">
    <property type="entry name" value="DinB/YfiT-like"/>
</dbReference>
<sequence>MNKSIEIIKQPRFFILKLVEDLTTEQLNHIPQGFNNNLIWNLAHIISGQQGICYKRAGLPVAVEDKYFTPYRPDTKPERFINADEIAAIKQLFLTTIDQLETDIQNNLFTGYSAWLSRYGTEITSFDDALHFLPFHEGLHCGYMMALKRAVLNEKAGSLS</sequence>
<dbReference type="Pfam" id="PF12867">
    <property type="entry name" value="DinB_2"/>
    <property type="match status" value="1"/>
</dbReference>
<name>A0ABU1TB47_9SPHI</name>
<accession>A0ABU1TB47</accession>
<comment type="caution">
    <text evidence="2">The sequence shown here is derived from an EMBL/GenBank/DDBJ whole genome shotgun (WGS) entry which is preliminary data.</text>
</comment>
<dbReference type="EMBL" id="JAVDUU010000002">
    <property type="protein sequence ID" value="MDR6942625.1"/>
    <property type="molecule type" value="Genomic_DNA"/>
</dbReference>
<dbReference type="SUPFAM" id="SSF109854">
    <property type="entry name" value="DinB/YfiT-like putative metalloenzymes"/>
    <property type="match status" value="1"/>
</dbReference>
<keyword evidence="3" id="KW-1185">Reference proteome</keyword>
<dbReference type="Gene3D" id="1.20.120.450">
    <property type="entry name" value="dinb family like domain"/>
    <property type="match status" value="1"/>
</dbReference>
<organism evidence="2 3">
    <name type="scientific">Mucilaginibacter pocheonensis</name>
    <dbReference type="NCBI Taxonomy" id="398050"/>
    <lineage>
        <taxon>Bacteria</taxon>
        <taxon>Pseudomonadati</taxon>
        <taxon>Bacteroidota</taxon>
        <taxon>Sphingobacteriia</taxon>
        <taxon>Sphingobacteriales</taxon>
        <taxon>Sphingobacteriaceae</taxon>
        <taxon>Mucilaginibacter</taxon>
    </lineage>
</organism>
<protein>
    <recommendedName>
        <fullName evidence="1">DinB-like domain-containing protein</fullName>
    </recommendedName>
</protein>
<gene>
    <name evidence="2" type="ORF">J2W55_002467</name>
</gene>
<proteinExistence type="predicted"/>
<evidence type="ECO:0000259" key="1">
    <source>
        <dbReference type="Pfam" id="PF12867"/>
    </source>
</evidence>
<dbReference type="RefSeq" id="WP_310096013.1">
    <property type="nucleotide sequence ID" value="NZ_JAVDUU010000002.1"/>
</dbReference>
<dbReference type="Proteomes" id="UP001247620">
    <property type="component" value="Unassembled WGS sequence"/>
</dbReference>
<dbReference type="InterPro" id="IPR024775">
    <property type="entry name" value="DinB-like"/>
</dbReference>
<evidence type="ECO:0000313" key="2">
    <source>
        <dbReference type="EMBL" id="MDR6942625.1"/>
    </source>
</evidence>
<feature type="domain" description="DinB-like" evidence="1">
    <location>
        <begin position="16"/>
        <end position="144"/>
    </location>
</feature>
<reference evidence="2 3" key="1">
    <citation type="submission" date="2023-07" db="EMBL/GenBank/DDBJ databases">
        <title>Sorghum-associated microbial communities from plants grown in Nebraska, USA.</title>
        <authorList>
            <person name="Schachtman D."/>
        </authorList>
    </citation>
    <scope>NUCLEOTIDE SEQUENCE [LARGE SCALE GENOMIC DNA]</scope>
    <source>
        <strain evidence="2 3">3262</strain>
    </source>
</reference>
<evidence type="ECO:0000313" key="3">
    <source>
        <dbReference type="Proteomes" id="UP001247620"/>
    </source>
</evidence>